<sequence>MNKSLFLFLTLHFLFTFSTVASSVDSEELYSKLSEKQTIIISDNYEVTYLSEKQFIIYNTEGLSHAYTSLFYDKQNKVERFELEMKDVKSGKTLQKAKIKDMTDVAIYSNSTVFDDNRRKFYELKSGTFPIEVNIITETKSSTNFNLPTWIPVHRYYQKIEKSSLTVVYPKEIGLRYLEKNLFGTKEEKEENGIMTITWQETDLPVQEPDMNEEDDHRVLLAPVNFSVEDFKGEMNDWSGMADWLYRLNEGRDQLPEELRIKVHDLTDELDNPYDKVQVLYSYLQENFRYVSIQLGIGGWQTISSEEVAKYAYGDCKGLTNIMKAMLAEAGIDSNYTLVFAGDGEEDIEVDFPSNQFNHVILQVPTESDPLWLECTSNLLPAGYLGSFTKNRHVLVTKEGGGYLTKTPNYSGTLWNQSQSSTSIKLDERGDAWIETEFRMKGNYAEDLIYVKNSLDDRKQKDFFNRNSPVSGLIINDLHLDLKHVDSLPIAIINYEGTIQKFIQSTTKRIILKPFMGKISPDMLSSNRLLKTDDYKIELGQELIVESNIQPVLFEEEGIRISIESSQEGTDLKVKRSIDLTLPEDMDEEERTEVIKKINSKATKTYVFLKPETNTKQ</sequence>
<dbReference type="InterPro" id="IPR038765">
    <property type="entry name" value="Papain-like_cys_pep_sf"/>
</dbReference>
<dbReference type="Pfam" id="PF12969">
    <property type="entry name" value="DUF3857"/>
    <property type="match status" value="1"/>
</dbReference>
<dbReference type="Proteomes" id="UP000185221">
    <property type="component" value="Unassembled WGS sequence"/>
</dbReference>
<evidence type="ECO:0000256" key="1">
    <source>
        <dbReference type="SAM" id="SignalP"/>
    </source>
</evidence>
<accession>A0A1N6G874</accession>
<evidence type="ECO:0000313" key="5">
    <source>
        <dbReference type="Proteomes" id="UP000185221"/>
    </source>
</evidence>
<feature type="domain" description="Transglutaminase-like" evidence="2">
    <location>
        <begin position="265"/>
        <end position="364"/>
    </location>
</feature>
<keyword evidence="1" id="KW-0732">Signal</keyword>
<dbReference type="EMBL" id="FSRC01000002">
    <property type="protein sequence ID" value="SIO03725.1"/>
    <property type="molecule type" value="Genomic_DNA"/>
</dbReference>
<dbReference type="InterPro" id="IPR024618">
    <property type="entry name" value="DUF3857"/>
</dbReference>
<dbReference type="OrthoDB" id="8595007at2"/>
<reference evidence="5" key="1">
    <citation type="submission" date="2016-11" db="EMBL/GenBank/DDBJ databases">
        <authorList>
            <person name="Varghese N."/>
            <person name="Submissions S."/>
        </authorList>
    </citation>
    <scope>NUCLEOTIDE SEQUENCE [LARGE SCALE GENOMIC DNA]</scope>
    <source>
        <strain evidence="5">DSM 15292</strain>
    </source>
</reference>
<dbReference type="Gene3D" id="3.10.620.30">
    <property type="match status" value="1"/>
</dbReference>
<name>A0A1N6G874_9BACT</name>
<protein>
    <submittedName>
        <fullName evidence="4">Transglutaminase-like superfamily protein</fullName>
    </submittedName>
</protein>
<dbReference type="Gene3D" id="2.60.40.3140">
    <property type="match status" value="1"/>
</dbReference>
<evidence type="ECO:0000259" key="2">
    <source>
        <dbReference type="Pfam" id="PF01841"/>
    </source>
</evidence>
<feature type="chain" id="PRO_5013156273" evidence="1">
    <location>
        <begin position="22"/>
        <end position="617"/>
    </location>
</feature>
<dbReference type="Pfam" id="PF01841">
    <property type="entry name" value="Transglut_core"/>
    <property type="match status" value="1"/>
</dbReference>
<dbReference type="SUPFAM" id="SSF54001">
    <property type="entry name" value="Cysteine proteinases"/>
    <property type="match status" value="1"/>
</dbReference>
<dbReference type="STRING" id="226505.SAMN05444394_3043"/>
<gene>
    <name evidence="4" type="ORF">SAMN05444394_3043</name>
</gene>
<dbReference type="InterPro" id="IPR002931">
    <property type="entry name" value="Transglutaminase-like"/>
</dbReference>
<organism evidence="4 5">
    <name type="scientific">Algoriphagus halophilus</name>
    <dbReference type="NCBI Taxonomy" id="226505"/>
    <lineage>
        <taxon>Bacteria</taxon>
        <taxon>Pseudomonadati</taxon>
        <taxon>Bacteroidota</taxon>
        <taxon>Cytophagia</taxon>
        <taxon>Cytophagales</taxon>
        <taxon>Cyclobacteriaceae</taxon>
        <taxon>Algoriphagus</taxon>
    </lineage>
</organism>
<feature type="signal peptide" evidence="1">
    <location>
        <begin position="1"/>
        <end position="21"/>
    </location>
</feature>
<dbReference type="AlphaFoldDB" id="A0A1N6G874"/>
<evidence type="ECO:0000313" key="4">
    <source>
        <dbReference type="EMBL" id="SIO03725.1"/>
    </source>
</evidence>
<feature type="domain" description="DUF3857" evidence="3">
    <location>
        <begin position="44"/>
        <end position="205"/>
    </location>
</feature>
<proteinExistence type="predicted"/>
<keyword evidence="5" id="KW-1185">Reference proteome</keyword>
<evidence type="ECO:0000259" key="3">
    <source>
        <dbReference type="Pfam" id="PF12969"/>
    </source>
</evidence>
<dbReference type="RefSeq" id="WP_074225814.1">
    <property type="nucleotide sequence ID" value="NZ_FSRC01000002.1"/>
</dbReference>